<feature type="chain" id="PRO_5044600735" evidence="3">
    <location>
        <begin position="33"/>
        <end position="278"/>
    </location>
</feature>
<feature type="disulfide bond" evidence="2">
    <location>
        <begin position="191"/>
        <end position="239"/>
    </location>
</feature>
<dbReference type="PROSITE" id="PS51318">
    <property type="entry name" value="TAT"/>
    <property type="match status" value="1"/>
</dbReference>
<keyword evidence="2" id="KW-1015">Disulfide bond</keyword>
<dbReference type="Gene3D" id="3.40.50.1110">
    <property type="entry name" value="SGNH hydrolase"/>
    <property type="match status" value="1"/>
</dbReference>
<dbReference type="InterPro" id="IPR036514">
    <property type="entry name" value="SGNH_hydro_sf"/>
</dbReference>
<proteinExistence type="predicted"/>
<feature type="disulfide bond" evidence="2">
    <location>
        <begin position="66"/>
        <end position="91"/>
    </location>
</feature>
<feature type="disulfide bond" evidence="2">
    <location>
        <begin position="132"/>
        <end position="141"/>
    </location>
</feature>
<organism evidence="5 7">
    <name type="scientific">Streptomyces griseoviridis</name>
    <dbReference type="NCBI Taxonomy" id="45398"/>
    <lineage>
        <taxon>Bacteria</taxon>
        <taxon>Bacillati</taxon>
        <taxon>Actinomycetota</taxon>
        <taxon>Actinomycetes</taxon>
        <taxon>Kitasatosporales</taxon>
        <taxon>Streptomycetaceae</taxon>
        <taxon>Streptomyces</taxon>
    </lineage>
</organism>
<evidence type="ECO:0000256" key="2">
    <source>
        <dbReference type="PIRSR" id="PIRSR637460-2"/>
    </source>
</evidence>
<keyword evidence="5" id="KW-0378">Hydrolase</keyword>
<dbReference type="CDD" id="cd01823">
    <property type="entry name" value="SEST_like"/>
    <property type="match status" value="1"/>
</dbReference>
<dbReference type="PANTHER" id="PTHR37981:SF1">
    <property type="entry name" value="SGNH HYDROLASE-TYPE ESTERASE DOMAIN-CONTAINING PROTEIN"/>
    <property type="match status" value="1"/>
</dbReference>
<evidence type="ECO:0000313" key="6">
    <source>
        <dbReference type="EMBL" id="QCN89653.1"/>
    </source>
</evidence>
<dbReference type="GO" id="GO:0004806">
    <property type="term" value="F:triacylglycerol lipase activity"/>
    <property type="evidence" value="ECO:0007669"/>
    <property type="project" value="TreeGrafter"/>
</dbReference>
<dbReference type="InterPro" id="IPR037460">
    <property type="entry name" value="SEST-like"/>
</dbReference>
<accession>A0A3S9Z6R8</accession>
<keyword evidence="8" id="KW-1185">Reference proteome</keyword>
<feature type="domain" description="SGNH hydrolase-type esterase" evidence="4">
    <location>
        <begin position="45"/>
        <end position="266"/>
    </location>
</feature>
<dbReference type="Proteomes" id="UP000501753">
    <property type="component" value="Chromosome"/>
</dbReference>
<name>A0A3S9Z6R8_STRGD</name>
<protein>
    <submittedName>
        <fullName evidence="5">SGNH/GDSL hydrolase family protein</fullName>
    </submittedName>
</protein>
<dbReference type="GO" id="GO:0019433">
    <property type="term" value="P:triglyceride catabolic process"/>
    <property type="evidence" value="ECO:0007669"/>
    <property type="project" value="TreeGrafter"/>
</dbReference>
<dbReference type="PANTHER" id="PTHR37981">
    <property type="entry name" value="LIPASE 2"/>
    <property type="match status" value="1"/>
</dbReference>
<reference evidence="6 8" key="1">
    <citation type="submission" date="2018-04" db="EMBL/GenBank/DDBJ databases">
        <title>Complete genome sequences of Streptomyces griseoviridis K61 and characterization of antagonistic properties of biological control agents.</title>
        <authorList>
            <person name="Mariita R.M."/>
            <person name="Sello J.K."/>
        </authorList>
    </citation>
    <scope>NUCLEOTIDE SEQUENCE [LARGE SCALE GENOMIC DNA]</scope>
    <source>
        <strain evidence="6 8">K61</strain>
    </source>
</reference>
<dbReference type="Proteomes" id="UP000271291">
    <property type="component" value="Chromosome"/>
</dbReference>
<evidence type="ECO:0000313" key="7">
    <source>
        <dbReference type="Proteomes" id="UP000271291"/>
    </source>
</evidence>
<dbReference type="OrthoDB" id="5503950at2"/>
<dbReference type="RefSeq" id="WP_127176405.1">
    <property type="nucleotide sequence ID" value="NZ_CP029078.1"/>
</dbReference>
<reference evidence="5 7" key="2">
    <citation type="submission" date="2018-12" db="EMBL/GenBank/DDBJ databases">
        <title>Streptomyces griseoviridis F1-27 complete genome.</title>
        <authorList>
            <person name="Mariita R.M."/>
            <person name="Sello J.K."/>
        </authorList>
    </citation>
    <scope>NUCLEOTIDE SEQUENCE [LARGE SCALE GENOMIC DNA]</scope>
    <source>
        <strain evidence="5 7">F1-27</strain>
    </source>
</reference>
<gene>
    <name evidence="6" type="ORF">DDJ31_35635</name>
    <name evidence="5" type="ORF">ELQ87_03720</name>
</gene>
<dbReference type="EMBL" id="CP029078">
    <property type="protein sequence ID" value="QCN89653.1"/>
    <property type="molecule type" value="Genomic_DNA"/>
</dbReference>
<evidence type="ECO:0000313" key="5">
    <source>
        <dbReference type="EMBL" id="AZS83494.1"/>
    </source>
</evidence>
<evidence type="ECO:0000313" key="8">
    <source>
        <dbReference type="Proteomes" id="UP000501753"/>
    </source>
</evidence>
<sequence length="278" mass="28554">MRPARARRSLTSLLAAAAAVCLAVTAAPTALAAETGAAAAGAYVALGDSYAVGPGTRTYDDPNDACRRGPLSYPRLWAAQHTGYSFVEASCSGATTADIKTQQVPRLTAGTTLVTVQAGGNDVGFVAVLQNCILTLDDKDCVAGVEAAKAAATGALPGALADTYAAIRQSAPNARVVVVGYPRLYKIGGNCGVFGLSDTERTALNSAADVLDTVLAQQAASAGFTFLDPRTAFDAHSICSGNTTWVTSLEWDKINESYHPNQAGHRDGYLPALNAITG</sequence>
<evidence type="ECO:0000256" key="1">
    <source>
        <dbReference type="PIRSR" id="PIRSR637460-1"/>
    </source>
</evidence>
<feature type="active site" evidence="1">
    <location>
        <position position="259"/>
    </location>
</feature>
<dbReference type="Pfam" id="PF13472">
    <property type="entry name" value="Lipase_GDSL_2"/>
    <property type="match status" value="1"/>
</dbReference>
<feature type="signal peptide" evidence="3">
    <location>
        <begin position="1"/>
        <end position="32"/>
    </location>
</feature>
<feature type="active site" description="Nucleophile" evidence="1">
    <location>
        <position position="49"/>
    </location>
</feature>
<keyword evidence="3" id="KW-0732">Signal</keyword>
<evidence type="ECO:0000259" key="4">
    <source>
        <dbReference type="Pfam" id="PF13472"/>
    </source>
</evidence>
<dbReference type="InterPro" id="IPR006311">
    <property type="entry name" value="TAT_signal"/>
</dbReference>
<dbReference type="EMBL" id="CP034687">
    <property type="protein sequence ID" value="AZS83494.1"/>
    <property type="molecule type" value="Genomic_DNA"/>
</dbReference>
<dbReference type="KEGG" id="sgd:ELQ87_03720"/>
<dbReference type="InterPro" id="IPR013830">
    <property type="entry name" value="SGNH_hydro"/>
</dbReference>
<evidence type="ECO:0000256" key="3">
    <source>
        <dbReference type="SAM" id="SignalP"/>
    </source>
</evidence>
<dbReference type="AlphaFoldDB" id="A0A3S9Z6R8"/>
<dbReference type="SUPFAM" id="SSF52266">
    <property type="entry name" value="SGNH hydrolase"/>
    <property type="match status" value="1"/>
</dbReference>